<proteinExistence type="predicted"/>
<sequence length="79" mass="8923">MSNDIVIRDFDNGMTVRELKEMIKDWPEVDQYGEDREVWIETGRSLSSQVVTAGPLNLREDGEGNVSADIIFGSNAFEE</sequence>
<organism evidence="1">
    <name type="scientific">marine sediment metagenome</name>
    <dbReference type="NCBI Taxonomy" id="412755"/>
    <lineage>
        <taxon>unclassified sequences</taxon>
        <taxon>metagenomes</taxon>
        <taxon>ecological metagenomes</taxon>
    </lineage>
</organism>
<comment type="caution">
    <text evidence="1">The sequence shown here is derived from an EMBL/GenBank/DDBJ whole genome shotgun (WGS) entry which is preliminary data.</text>
</comment>
<protein>
    <submittedName>
        <fullName evidence="1">Uncharacterized protein</fullName>
    </submittedName>
</protein>
<dbReference type="EMBL" id="BARS01030644">
    <property type="protein sequence ID" value="GAG24223.1"/>
    <property type="molecule type" value="Genomic_DNA"/>
</dbReference>
<name>X0WI85_9ZZZZ</name>
<gene>
    <name evidence="1" type="ORF">S01H1_47779</name>
</gene>
<dbReference type="AlphaFoldDB" id="X0WI85"/>
<evidence type="ECO:0000313" key="1">
    <source>
        <dbReference type="EMBL" id="GAG24223.1"/>
    </source>
</evidence>
<reference evidence="1" key="1">
    <citation type="journal article" date="2014" name="Front. Microbiol.">
        <title>High frequency of phylogenetically diverse reductive dehalogenase-homologous genes in deep subseafloor sedimentary metagenomes.</title>
        <authorList>
            <person name="Kawai M."/>
            <person name="Futagami T."/>
            <person name="Toyoda A."/>
            <person name="Takaki Y."/>
            <person name="Nishi S."/>
            <person name="Hori S."/>
            <person name="Arai W."/>
            <person name="Tsubouchi T."/>
            <person name="Morono Y."/>
            <person name="Uchiyama I."/>
            <person name="Ito T."/>
            <person name="Fujiyama A."/>
            <person name="Inagaki F."/>
            <person name="Takami H."/>
        </authorList>
    </citation>
    <scope>NUCLEOTIDE SEQUENCE</scope>
    <source>
        <strain evidence="1">Expedition CK06-06</strain>
    </source>
</reference>
<accession>X0WI85</accession>